<evidence type="ECO:0000256" key="12">
    <source>
        <dbReference type="SAM" id="Phobius"/>
    </source>
</evidence>
<dbReference type="InterPro" id="IPR001127">
    <property type="entry name" value="PTS_EIIA_1_perm"/>
</dbReference>
<keyword evidence="3" id="KW-1003">Cell membrane</keyword>
<evidence type="ECO:0000259" key="14">
    <source>
        <dbReference type="PROSITE" id="PS51098"/>
    </source>
</evidence>
<feature type="domain" description="PTS EIIB type-1" evidence="14">
    <location>
        <begin position="5"/>
        <end position="87"/>
    </location>
</feature>
<dbReference type="GO" id="GO:0015771">
    <property type="term" value="P:trehalose transport"/>
    <property type="evidence" value="ECO:0007669"/>
    <property type="project" value="TreeGrafter"/>
</dbReference>
<feature type="domain" description="PTS EIIC type-1" evidence="15">
    <location>
        <begin position="107"/>
        <end position="479"/>
    </location>
</feature>
<dbReference type="Gene3D" id="3.30.1360.60">
    <property type="entry name" value="Glucose permease domain IIB"/>
    <property type="match status" value="1"/>
</dbReference>
<dbReference type="PROSITE" id="PS51098">
    <property type="entry name" value="PTS_EIIB_TYPE_1"/>
    <property type="match status" value="1"/>
</dbReference>
<keyword evidence="7 12" id="KW-0812">Transmembrane</keyword>
<dbReference type="AlphaFoldDB" id="A0A5M9X1E7"/>
<dbReference type="SUPFAM" id="SSF55604">
    <property type="entry name" value="Glucose permease domain IIB"/>
    <property type="match status" value="1"/>
</dbReference>
<dbReference type="Gene3D" id="2.70.70.10">
    <property type="entry name" value="Glucose Permease (Domain IIA)"/>
    <property type="match status" value="1"/>
</dbReference>
<evidence type="ECO:0000313" key="17">
    <source>
        <dbReference type="Proteomes" id="UP000323664"/>
    </source>
</evidence>
<keyword evidence="2" id="KW-0813">Transport</keyword>
<evidence type="ECO:0000256" key="4">
    <source>
        <dbReference type="ARBA" id="ARBA00022597"/>
    </source>
</evidence>
<keyword evidence="9 12" id="KW-1133">Transmembrane helix</keyword>
<dbReference type="PANTHER" id="PTHR30175">
    <property type="entry name" value="PHOSPHOTRANSFERASE SYSTEM TRANSPORT PROTEIN"/>
    <property type="match status" value="1"/>
</dbReference>
<dbReference type="InterPro" id="IPR013013">
    <property type="entry name" value="PTS_EIIC_1"/>
</dbReference>
<sequence>MRKYQQLAEEIVKTVGGAENVLDLTHCMTRLRFQLRDDSLPNDEVLKQMDGIVSVMRSGGQYQVVIGNHVSEVYSEVTQLTKVGEKPTAPIIDKEIKKKKPFDAFIDVVSNLFQPILGILCAAGMLKGFNILFNAMGLYTADSGAYMIINAMGDALFMFLPVFLGYTSANKFKVQPFTGILIGLAMCYPAIQLNTLAATKEPLYTLFSGSIISSPVYLDVFGIPLIGMNYTSTVLPVIIVVYFASKVQRVLDKIIPSVIKFFIVPMLTVFISLTLGFLLIGPLANYGSELIAQGIFAVRDASPLVAGFLLASLWQILMVFGLHWGIIPVYINNITSLGFDNILTMAFATTFSQMAITLAIILKTKDKNLKALGIPAAVSALFGITEPIVYGITLPRKKLFIMSCIVSGIAGGFYGFYNFREFTFGGLGIFEFMTMFDPDNPGITNLMIGIIGVVFAMVASFVLTLFLFKDDKSKPSSDKTIEVSSIAESKPELKSEKKHTMQSPMNGEVIPIKEVQDEAFSQELLGRGIAIKPVTGELFAPFDGKIVTLFPTKHAFGLVSDEGMEVLIHIGFNTVRLKGKYFETFVQEGDVVKQGQKLAEFNIAEIEREGYSVETPMIVTNTDSYLEIIETKGKQVNAGDVLLTGLI</sequence>
<evidence type="ECO:0000256" key="3">
    <source>
        <dbReference type="ARBA" id="ARBA00022475"/>
    </source>
</evidence>
<dbReference type="NCBIfam" id="TIGR00830">
    <property type="entry name" value="PTBA"/>
    <property type="match status" value="1"/>
</dbReference>
<dbReference type="InterPro" id="IPR011055">
    <property type="entry name" value="Dup_hybrid_motif"/>
</dbReference>
<accession>A0A5M9X1E7</accession>
<evidence type="ECO:0000259" key="15">
    <source>
        <dbReference type="PROSITE" id="PS51103"/>
    </source>
</evidence>
<feature type="transmembrane region" description="Helical" evidence="12">
    <location>
        <begin position="146"/>
        <end position="166"/>
    </location>
</feature>
<keyword evidence="5" id="KW-0808">Transferase</keyword>
<evidence type="ECO:0000256" key="5">
    <source>
        <dbReference type="ARBA" id="ARBA00022679"/>
    </source>
</evidence>
<feature type="transmembrane region" description="Helical" evidence="12">
    <location>
        <begin position="217"/>
        <end position="245"/>
    </location>
</feature>
<feature type="domain" description="PTS EIIA type-1" evidence="13">
    <location>
        <begin position="517"/>
        <end position="621"/>
    </location>
</feature>
<evidence type="ECO:0000256" key="1">
    <source>
        <dbReference type="ARBA" id="ARBA00004651"/>
    </source>
</evidence>
<dbReference type="GO" id="GO:0090589">
    <property type="term" value="F:protein-phosphocysteine-trehalose phosphotransferase system transporter activity"/>
    <property type="evidence" value="ECO:0007669"/>
    <property type="project" value="TreeGrafter"/>
</dbReference>
<dbReference type="InterPro" id="IPR011297">
    <property type="entry name" value="PTS_IIABC_b_glu"/>
</dbReference>
<feature type="transmembrane region" description="Helical" evidence="12">
    <location>
        <begin position="399"/>
        <end position="417"/>
    </location>
</feature>
<feature type="transmembrane region" description="Helical" evidence="12">
    <location>
        <begin position="443"/>
        <end position="468"/>
    </location>
</feature>
<comment type="subcellular location">
    <subcellularLocation>
        <location evidence="1">Cell membrane</location>
        <topology evidence="1">Multi-pass membrane protein</topology>
    </subcellularLocation>
</comment>
<dbReference type="SUPFAM" id="SSF51261">
    <property type="entry name" value="Duplicated hybrid motif"/>
    <property type="match status" value="1"/>
</dbReference>
<dbReference type="RefSeq" id="WP_123067278.1">
    <property type="nucleotide sequence ID" value="NZ_RIAS01000027.1"/>
</dbReference>
<evidence type="ECO:0000256" key="8">
    <source>
        <dbReference type="ARBA" id="ARBA00022777"/>
    </source>
</evidence>
<keyword evidence="10 12" id="KW-0472">Membrane</keyword>
<dbReference type="PROSITE" id="PS01035">
    <property type="entry name" value="PTS_EIIB_TYPE_1_CYS"/>
    <property type="match status" value="1"/>
</dbReference>
<feature type="transmembrane region" description="Helical" evidence="12">
    <location>
        <begin position="374"/>
        <end position="392"/>
    </location>
</feature>
<dbReference type="GO" id="GO:0008982">
    <property type="term" value="F:protein-N(PI)-phosphohistidine-sugar phosphotransferase activity"/>
    <property type="evidence" value="ECO:0007669"/>
    <property type="project" value="InterPro"/>
</dbReference>
<evidence type="ECO:0000313" key="16">
    <source>
        <dbReference type="EMBL" id="KAA8787681.1"/>
    </source>
</evidence>
<comment type="caution">
    <text evidence="16">The sequence shown here is derived from an EMBL/GenBank/DDBJ whole genome shotgun (WGS) entry which is preliminary data.</text>
</comment>
<dbReference type="Proteomes" id="UP000323664">
    <property type="component" value="Unassembled WGS sequence"/>
</dbReference>
<dbReference type="OrthoDB" id="2957988at2"/>
<dbReference type="InterPro" id="IPR036878">
    <property type="entry name" value="Glu_permease_IIB"/>
</dbReference>
<organism evidence="16 17">
    <name type="scientific">Paenibacillus amylolyticus</name>
    <dbReference type="NCBI Taxonomy" id="1451"/>
    <lineage>
        <taxon>Bacteria</taxon>
        <taxon>Bacillati</taxon>
        <taxon>Bacillota</taxon>
        <taxon>Bacilli</taxon>
        <taxon>Bacillales</taxon>
        <taxon>Paenibacillaceae</taxon>
        <taxon>Paenibacillus</taxon>
    </lineage>
</organism>
<dbReference type="InterPro" id="IPR001996">
    <property type="entry name" value="PTS_IIB_1"/>
</dbReference>
<dbReference type="GO" id="GO:0005886">
    <property type="term" value="C:plasma membrane"/>
    <property type="evidence" value="ECO:0007669"/>
    <property type="project" value="UniProtKB-SubCell"/>
</dbReference>
<evidence type="ECO:0000259" key="13">
    <source>
        <dbReference type="PROSITE" id="PS51093"/>
    </source>
</evidence>
<feature type="transmembrane region" description="Helical" evidence="12">
    <location>
        <begin position="104"/>
        <end position="126"/>
    </location>
</feature>
<keyword evidence="8" id="KW-0418">Kinase</keyword>
<evidence type="ECO:0000256" key="9">
    <source>
        <dbReference type="ARBA" id="ARBA00022989"/>
    </source>
</evidence>
<name>A0A5M9X1E7_PAEAM</name>
<dbReference type="Pfam" id="PF00367">
    <property type="entry name" value="PTS_EIIB"/>
    <property type="match status" value="1"/>
</dbReference>
<proteinExistence type="predicted"/>
<dbReference type="FunFam" id="2.70.70.10:FF:000001">
    <property type="entry name" value="PTS system glucose-specific IIA component"/>
    <property type="match status" value="1"/>
</dbReference>
<evidence type="ECO:0000256" key="6">
    <source>
        <dbReference type="ARBA" id="ARBA00022683"/>
    </source>
</evidence>
<feature type="transmembrane region" description="Helical" evidence="12">
    <location>
        <begin position="342"/>
        <end position="362"/>
    </location>
</feature>
<evidence type="ECO:0000256" key="7">
    <source>
        <dbReference type="ARBA" id="ARBA00022692"/>
    </source>
</evidence>
<dbReference type="Pfam" id="PF00358">
    <property type="entry name" value="PTS_EIIA_1"/>
    <property type="match status" value="1"/>
</dbReference>
<gene>
    <name evidence="16" type="ORF">EC604_28000</name>
</gene>
<feature type="transmembrane region" description="Helical" evidence="12">
    <location>
        <begin position="257"/>
        <end position="284"/>
    </location>
</feature>
<dbReference type="GO" id="GO:0016301">
    <property type="term" value="F:kinase activity"/>
    <property type="evidence" value="ECO:0007669"/>
    <property type="project" value="UniProtKB-KW"/>
</dbReference>
<dbReference type="EMBL" id="RIAS01000027">
    <property type="protein sequence ID" value="KAA8787681.1"/>
    <property type="molecule type" value="Genomic_DNA"/>
</dbReference>
<dbReference type="PROSITE" id="PS00371">
    <property type="entry name" value="PTS_EIIA_TYPE_1_HIS"/>
    <property type="match status" value="1"/>
</dbReference>
<dbReference type="CDD" id="cd00212">
    <property type="entry name" value="PTS_IIB_glc"/>
    <property type="match status" value="1"/>
</dbReference>
<dbReference type="PROSITE" id="PS51093">
    <property type="entry name" value="PTS_EIIA_TYPE_1"/>
    <property type="match status" value="1"/>
</dbReference>
<dbReference type="FunFam" id="3.30.1360.60:FF:000001">
    <property type="entry name" value="PTS system glucose-specific IIBC component PtsG"/>
    <property type="match status" value="1"/>
</dbReference>
<dbReference type="InterPro" id="IPR003352">
    <property type="entry name" value="PTS_EIIC"/>
</dbReference>
<reference evidence="16 17" key="1">
    <citation type="journal article" date="2019" name="J. Ind. Microbiol. Biotechnol.">
        <title>Paenibacillus amylolyticus 27C64 has a diverse set of carbohydrate-active enzymes and complete pectin deconstruction system.</title>
        <authorList>
            <person name="Keggi C."/>
            <person name="Doran-Peterson J."/>
        </authorList>
    </citation>
    <scope>NUCLEOTIDE SEQUENCE [LARGE SCALE GENOMIC DNA]</scope>
    <source>
        <strain evidence="16 17">27C64</strain>
    </source>
</reference>
<dbReference type="GO" id="GO:0009401">
    <property type="term" value="P:phosphoenolpyruvate-dependent sugar phosphotransferase system"/>
    <property type="evidence" value="ECO:0007669"/>
    <property type="project" value="UniProtKB-KW"/>
</dbReference>
<evidence type="ECO:0000256" key="2">
    <source>
        <dbReference type="ARBA" id="ARBA00022448"/>
    </source>
</evidence>
<dbReference type="InterPro" id="IPR050558">
    <property type="entry name" value="PTS_Sugar-Specific_Components"/>
</dbReference>
<feature type="transmembrane region" description="Helical" evidence="12">
    <location>
        <begin position="178"/>
        <end position="197"/>
    </location>
</feature>
<dbReference type="PROSITE" id="PS51103">
    <property type="entry name" value="PTS_EIIC_TYPE_1"/>
    <property type="match status" value="1"/>
</dbReference>
<evidence type="ECO:0000256" key="11">
    <source>
        <dbReference type="PROSITE-ProRule" id="PRU00421"/>
    </source>
</evidence>
<dbReference type="Pfam" id="PF02378">
    <property type="entry name" value="PTS_EIIC"/>
    <property type="match status" value="1"/>
</dbReference>
<dbReference type="PANTHER" id="PTHR30175:SF1">
    <property type="entry name" value="PTS SYSTEM ARBUTIN-, CELLOBIOSE-, AND SALICIN-SPECIFIC EIIBC COMPONENT-RELATED"/>
    <property type="match status" value="1"/>
</dbReference>
<feature type="transmembrane region" description="Helical" evidence="12">
    <location>
        <begin position="304"/>
        <end position="330"/>
    </location>
</feature>
<feature type="active site" description="Phosphocysteine intermediate; for EIIB activity" evidence="11">
    <location>
        <position position="27"/>
    </location>
</feature>
<protein>
    <submittedName>
        <fullName evidence="16">PTS beta-glucoside transporter subunit IIABC</fullName>
    </submittedName>
</protein>
<dbReference type="NCBIfam" id="TIGR01995">
    <property type="entry name" value="PTS-II-ABC-beta"/>
    <property type="match status" value="1"/>
</dbReference>
<keyword evidence="6" id="KW-0598">Phosphotransferase system</keyword>
<dbReference type="InterPro" id="IPR018113">
    <property type="entry name" value="PTrfase_EIIB_Cys"/>
</dbReference>
<evidence type="ECO:0000256" key="10">
    <source>
        <dbReference type="ARBA" id="ARBA00023136"/>
    </source>
</evidence>
<keyword evidence="4" id="KW-0762">Sugar transport</keyword>